<name>A0A0R2F789_9LACO</name>
<dbReference type="Proteomes" id="UP000051442">
    <property type="component" value="Unassembled WGS sequence"/>
</dbReference>
<organism evidence="1 2">
    <name type="scientific">Secundilactobacillus similis DSM 23365 = JCM 2765</name>
    <dbReference type="NCBI Taxonomy" id="1423804"/>
    <lineage>
        <taxon>Bacteria</taxon>
        <taxon>Bacillati</taxon>
        <taxon>Bacillota</taxon>
        <taxon>Bacilli</taxon>
        <taxon>Lactobacillales</taxon>
        <taxon>Lactobacillaceae</taxon>
        <taxon>Secundilactobacillus</taxon>
    </lineage>
</organism>
<protein>
    <submittedName>
        <fullName evidence="1">Uncharacterized protein</fullName>
    </submittedName>
</protein>
<gene>
    <name evidence="1" type="ORF">FD14_GL001442</name>
</gene>
<dbReference type="RefSeq" id="WP_054734351.1">
    <property type="nucleotide sequence ID" value="NZ_AYZM01000131.1"/>
</dbReference>
<dbReference type="PATRIC" id="fig|1423804.4.peg.1563"/>
<dbReference type="OrthoDB" id="47969at2"/>
<evidence type="ECO:0000313" key="2">
    <source>
        <dbReference type="Proteomes" id="UP000051442"/>
    </source>
</evidence>
<proteinExistence type="predicted"/>
<dbReference type="Gene3D" id="3.15.30.10">
    <property type="entry name" value="putative capsid protein of prophage domain like"/>
    <property type="match status" value="1"/>
</dbReference>
<evidence type="ECO:0000313" key="1">
    <source>
        <dbReference type="EMBL" id="KRN20653.1"/>
    </source>
</evidence>
<keyword evidence="2" id="KW-1185">Reference proteome</keyword>
<dbReference type="Pfam" id="PF03864">
    <property type="entry name" value="Phage_cap_E"/>
    <property type="match status" value="1"/>
</dbReference>
<reference evidence="1 2" key="1">
    <citation type="journal article" date="2015" name="Genome Announc.">
        <title>Expanding the biotechnology potential of lactobacilli through comparative genomics of 213 strains and associated genera.</title>
        <authorList>
            <person name="Sun Z."/>
            <person name="Harris H.M."/>
            <person name="McCann A."/>
            <person name="Guo C."/>
            <person name="Argimon S."/>
            <person name="Zhang W."/>
            <person name="Yang X."/>
            <person name="Jeffery I.B."/>
            <person name="Cooney J.C."/>
            <person name="Kagawa T.F."/>
            <person name="Liu W."/>
            <person name="Song Y."/>
            <person name="Salvetti E."/>
            <person name="Wrobel A."/>
            <person name="Rasinkangas P."/>
            <person name="Parkhill J."/>
            <person name="Rea M.C."/>
            <person name="O'Sullivan O."/>
            <person name="Ritari J."/>
            <person name="Douillard F.P."/>
            <person name="Paul Ross R."/>
            <person name="Yang R."/>
            <person name="Briner A.E."/>
            <person name="Felis G.E."/>
            <person name="de Vos W.M."/>
            <person name="Barrangou R."/>
            <person name="Klaenhammer T.R."/>
            <person name="Caufield P.W."/>
            <person name="Cui Y."/>
            <person name="Zhang H."/>
            <person name="O'Toole P.W."/>
        </authorList>
    </citation>
    <scope>NUCLEOTIDE SEQUENCE [LARGE SCALE GENOMIC DNA]</scope>
    <source>
        <strain evidence="1 2">DSM 23365</strain>
    </source>
</reference>
<dbReference type="EMBL" id="AYZM01000131">
    <property type="protein sequence ID" value="KRN20653.1"/>
    <property type="molecule type" value="Genomic_DNA"/>
</dbReference>
<dbReference type="STRING" id="1423804.FD14_GL001442"/>
<sequence length="350" mass="38731">MLTISDIENPAAIIGNWNERANERKPYLYQSIFDLTYSGTDTTKLYYGEESKLRMMTATTEDVASVKLGNRGFESEPFSLIPFKNYKAMNEKRRRDINRALANNSSEAEIQAITRTQYQDLDDLLTFGYGTREIMAMQALTTGKIVVSGSDGTGSNNLVYTRDFHMPDEHKVSVTTEWGTPDSSPLDDIQKQMDKISDDNGTDIGVAFMNGRTFRKLRDSGEIITTLTDGRANKGVAVTQSAVTQLVSDTLGVQVVIYNKGIGSDRFIPDDVVVLTPTGSLGRMVWTDTNEDMGLSGDPTVQLSRMSDGITVYTDRIHDPVATLVHVSQNVLPAFDKVRNVVIMNVNPKA</sequence>
<dbReference type="AlphaFoldDB" id="A0A0R2F789"/>
<comment type="caution">
    <text evidence="1">The sequence shown here is derived from an EMBL/GenBank/DDBJ whole genome shotgun (WGS) entry which is preliminary data.</text>
</comment>
<accession>A0A0R2F789</accession>
<dbReference type="InterPro" id="IPR005564">
    <property type="entry name" value="Major_capsid_GpE"/>
</dbReference>
<dbReference type="Gene3D" id="3.30.1930.10">
    <property type="entry name" value="capsid protein of prophage domain"/>
    <property type="match status" value="1"/>
</dbReference>